<dbReference type="RefSeq" id="XP_037218688.1">
    <property type="nucleotide sequence ID" value="XM_037365446.1"/>
</dbReference>
<sequence length="392" mass="44061">MAFDGTSTPELKTSHLINLLSALVSTFPSASRPLFAATHDTQCVSKSAPDVIGSAPGLSEPPGRWDWQQIDVVFKQAIPELERFDLVVKNWREKSPTRQEDDVFRTGQRLLLAGHSNRAFVVALDLHTTGTTARIIEFSRTDFVLGEVFDLGQDTQTLPALFHRLYRVEQPPRSYCSSRIVLMKNLFDILQLSQTMLRDPAYKRLFTSFRGAHDSTLVIQPAHKTPCCTQSLECLELVPIPDIYRLCLLKQPYTPSPVYRVIFRPLPTPSVALPQSRHSRRTRCLLRTIGCPMYAFPTPSHLLHGMQTSLFAHMRAFQVGVMHGDITPTNLVADDTTFGLPAEQSRALLFDFDDANPAALPKGTQMDPADAKELQEIVEEKFAMARWLSQEN</sequence>
<evidence type="ECO:0000313" key="2">
    <source>
        <dbReference type="Proteomes" id="UP000636479"/>
    </source>
</evidence>
<keyword evidence="2" id="KW-1185">Reference proteome</keyword>
<gene>
    <name evidence="1" type="ORF">MIND_00879000</name>
</gene>
<dbReference type="GeneID" id="59347962"/>
<reference evidence="1" key="1">
    <citation type="submission" date="2020-05" db="EMBL/GenBank/DDBJ databases">
        <title>Mycena genomes resolve the evolution of fungal bioluminescence.</title>
        <authorList>
            <person name="Tsai I.J."/>
        </authorList>
    </citation>
    <scope>NUCLEOTIDE SEQUENCE</scope>
    <source>
        <strain evidence="1">171206Taipei</strain>
    </source>
</reference>
<dbReference type="OrthoDB" id="2747778at2759"/>
<evidence type="ECO:0000313" key="1">
    <source>
        <dbReference type="EMBL" id="KAF7299300.1"/>
    </source>
</evidence>
<proteinExistence type="predicted"/>
<name>A0A8H6SGR2_9AGAR</name>
<evidence type="ECO:0008006" key="3">
    <source>
        <dbReference type="Google" id="ProtNLM"/>
    </source>
</evidence>
<dbReference type="EMBL" id="JACAZF010000007">
    <property type="protein sequence ID" value="KAF7299300.1"/>
    <property type="molecule type" value="Genomic_DNA"/>
</dbReference>
<comment type="caution">
    <text evidence="1">The sequence shown here is derived from an EMBL/GenBank/DDBJ whole genome shotgun (WGS) entry which is preliminary data.</text>
</comment>
<dbReference type="AlphaFoldDB" id="A0A8H6SGR2"/>
<accession>A0A8H6SGR2</accession>
<organism evidence="1 2">
    <name type="scientific">Mycena indigotica</name>
    <dbReference type="NCBI Taxonomy" id="2126181"/>
    <lineage>
        <taxon>Eukaryota</taxon>
        <taxon>Fungi</taxon>
        <taxon>Dikarya</taxon>
        <taxon>Basidiomycota</taxon>
        <taxon>Agaricomycotina</taxon>
        <taxon>Agaricomycetes</taxon>
        <taxon>Agaricomycetidae</taxon>
        <taxon>Agaricales</taxon>
        <taxon>Marasmiineae</taxon>
        <taxon>Mycenaceae</taxon>
        <taxon>Mycena</taxon>
    </lineage>
</organism>
<dbReference type="Proteomes" id="UP000636479">
    <property type="component" value="Unassembled WGS sequence"/>
</dbReference>
<protein>
    <recommendedName>
        <fullName evidence="3">Fungal-type protein kinase domain-containing protein</fullName>
    </recommendedName>
</protein>